<name>A0ABS7RHY3_9ACTN</name>
<dbReference type="RefSeq" id="WP_221023180.1">
    <property type="nucleotide sequence ID" value="NZ_JAIEZQ010000001.1"/>
</dbReference>
<gene>
    <name evidence="3" type="ORF">K1X13_00950</name>
</gene>
<evidence type="ECO:0000259" key="2">
    <source>
        <dbReference type="Pfam" id="PF26248"/>
    </source>
</evidence>
<dbReference type="InterPro" id="IPR058372">
    <property type="entry name" value="DUF8059"/>
</dbReference>
<keyword evidence="1" id="KW-0812">Transmembrane</keyword>
<organism evidence="3 4">
    <name type="scientific">Nocardioides jiangsuensis</name>
    <dbReference type="NCBI Taxonomy" id="2866161"/>
    <lineage>
        <taxon>Bacteria</taxon>
        <taxon>Bacillati</taxon>
        <taxon>Actinomycetota</taxon>
        <taxon>Actinomycetes</taxon>
        <taxon>Propionibacteriales</taxon>
        <taxon>Nocardioidaceae</taxon>
        <taxon>Nocardioides</taxon>
    </lineage>
</organism>
<evidence type="ECO:0000313" key="4">
    <source>
        <dbReference type="Proteomes" id="UP000754710"/>
    </source>
</evidence>
<accession>A0ABS7RHY3</accession>
<keyword evidence="1" id="KW-0472">Membrane</keyword>
<keyword evidence="1" id="KW-1133">Transmembrane helix</keyword>
<proteinExistence type="predicted"/>
<feature type="transmembrane region" description="Helical" evidence="1">
    <location>
        <begin position="12"/>
        <end position="31"/>
    </location>
</feature>
<feature type="domain" description="DUF8059" evidence="2">
    <location>
        <begin position="48"/>
        <end position="129"/>
    </location>
</feature>
<feature type="transmembrane region" description="Helical" evidence="1">
    <location>
        <begin position="51"/>
        <end position="67"/>
    </location>
</feature>
<evidence type="ECO:0000256" key="1">
    <source>
        <dbReference type="SAM" id="Phobius"/>
    </source>
</evidence>
<reference evidence="3 4" key="1">
    <citation type="submission" date="2021-08" db="EMBL/GenBank/DDBJ databases">
        <title>Nocardioides bacterium WL0053 sp. nov., isolated from the sediment.</title>
        <authorList>
            <person name="Wang L."/>
            <person name="Zhang D."/>
            <person name="Zhang A."/>
        </authorList>
    </citation>
    <scope>NUCLEOTIDE SEQUENCE [LARGE SCALE GENOMIC DNA]</scope>
    <source>
        <strain evidence="3 4">WL0053</strain>
    </source>
</reference>
<dbReference type="Proteomes" id="UP000754710">
    <property type="component" value="Unassembled WGS sequence"/>
</dbReference>
<keyword evidence="4" id="KW-1185">Reference proteome</keyword>
<feature type="transmembrane region" description="Helical" evidence="1">
    <location>
        <begin position="112"/>
        <end position="133"/>
    </location>
</feature>
<feature type="transmembrane region" description="Helical" evidence="1">
    <location>
        <begin position="79"/>
        <end position="100"/>
    </location>
</feature>
<evidence type="ECO:0000313" key="3">
    <source>
        <dbReference type="EMBL" id="MBY9073375.1"/>
    </source>
</evidence>
<protein>
    <recommendedName>
        <fullName evidence="2">DUF8059 domain-containing protein</fullName>
    </recommendedName>
</protein>
<dbReference type="Pfam" id="PF26248">
    <property type="entry name" value="DUF8059"/>
    <property type="match status" value="1"/>
</dbReference>
<comment type="caution">
    <text evidence="3">The sequence shown here is derived from an EMBL/GenBank/DDBJ whole genome shotgun (WGS) entry which is preliminary data.</text>
</comment>
<sequence length="146" mass="15546">MTIESRRVAGLSLILVPAVVLGGVSVLTLLVHDPAYLDNPLRQDLWRAGHAHAGVLLVLSLVALRYVDEAKLTERTRATVRWAFPVAAVLMPLAFFLSVLDPGATEPNALIYLAYLGGVVLIAATVTLGVGLLRATTPAQERSAAR</sequence>
<dbReference type="EMBL" id="JAIEZQ010000001">
    <property type="protein sequence ID" value="MBY9073375.1"/>
    <property type="molecule type" value="Genomic_DNA"/>
</dbReference>